<keyword evidence="2" id="KW-0812">Transmembrane</keyword>
<organism evidence="3 4">
    <name type="scientific">Pristionchus pacificus</name>
    <name type="common">Parasitic nematode worm</name>
    <dbReference type="NCBI Taxonomy" id="54126"/>
    <lineage>
        <taxon>Eukaryota</taxon>
        <taxon>Metazoa</taxon>
        <taxon>Ecdysozoa</taxon>
        <taxon>Nematoda</taxon>
        <taxon>Chromadorea</taxon>
        <taxon>Rhabditida</taxon>
        <taxon>Rhabditina</taxon>
        <taxon>Diplogasteromorpha</taxon>
        <taxon>Diplogasteroidea</taxon>
        <taxon>Neodiplogasteridae</taxon>
        <taxon>Pristionchus</taxon>
    </lineage>
</organism>
<gene>
    <name evidence="3" type="primary">WBGene00097134</name>
</gene>
<reference evidence="3" key="2">
    <citation type="submission" date="2022-06" db="UniProtKB">
        <authorList>
            <consortium name="EnsemblMetazoa"/>
        </authorList>
    </citation>
    <scope>IDENTIFICATION</scope>
    <source>
        <strain evidence="3">PS312</strain>
    </source>
</reference>
<dbReference type="AlphaFoldDB" id="A0A2A6CBJ7"/>
<accession>A0A2A6CBJ7</accession>
<feature type="transmembrane region" description="Helical" evidence="2">
    <location>
        <begin position="27"/>
        <end position="49"/>
    </location>
</feature>
<proteinExistence type="predicted"/>
<keyword evidence="2" id="KW-0472">Membrane</keyword>
<name>A0A2A6CBJ7_PRIPA</name>
<feature type="region of interest" description="Disordered" evidence="1">
    <location>
        <begin position="58"/>
        <end position="83"/>
    </location>
</feature>
<keyword evidence="4" id="KW-1185">Reference proteome</keyword>
<evidence type="ECO:0000256" key="2">
    <source>
        <dbReference type="SAM" id="Phobius"/>
    </source>
</evidence>
<evidence type="ECO:0000313" key="3">
    <source>
        <dbReference type="EnsemblMetazoa" id="PPA07580.1"/>
    </source>
</evidence>
<reference evidence="4" key="1">
    <citation type="journal article" date="2008" name="Nat. Genet.">
        <title>The Pristionchus pacificus genome provides a unique perspective on nematode lifestyle and parasitism.</title>
        <authorList>
            <person name="Dieterich C."/>
            <person name="Clifton S.W."/>
            <person name="Schuster L.N."/>
            <person name="Chinwalla A."/>
            <person name="Delehaunty K."/>
            <person name="Dinkelacker I."/>
            <person name="Fulton L."/>
            <person name="Fulton R."/>
            <person name="Godfrey J."/>
            <person name="Minx P."/>
            <person name="Mitreva M."/>
            <person name="Roeseler W."/>
            <person name="Tian H."/>
            <person name="Witte H."/>
            <person name="Yang S.P."/>
            <person name="Wilson R.K."/>
            <person name="Sommer R.J."/>
        </authorList>
    </citation>
    <scope>NUCLEOTIDE SEQUENCE [LARGE SCALE GENOMIC DNA]</scope>
    <source>
        <strain evidence="4">PS312</strain>
    </source>
</reference>
<keyword evidence="2" id="KW-1133">Transmembrane helix</keyword>
<evidence type="ECO:0000256" key="1">
    <source>
        <dbReference type="SAM" id="MobiDB-lite"/>
    </source>
</evidence>
<feature type="transmembrane region" description="Helical" evidence="2">
    <location>
        <begin position="137"/>
        <end position="156"/>
    </location>
</feature>
<protein>
    <submittedName>
        <fullName evidence="3">Uncharacterized protein</fullName>
    </submittedName>
</protein>
<dbReference type="EnsemblMetazoa" id="PPA07580.1">
    <property type="protein sequence ID" value="PPA07580.1"/>
    <property type="gene ID" value="WBGene00097134"/>
</dbReference>
<sequence>MRDEEGDYHLLSTIYVRHGFLPRPFHLHFSLVSMSVFLSSFLFLFLPTITFSSPKHLGRTSTVSGFHREREREGKGGGREEEGGRIALSRPSLLSVGRMALPFKTSLLDPPRLQMVNASSMRRIIANEGSLKEYTPFAIVPIVLVLSILSLLLLICKLYQWNLQRTQYEYLGRIYDILEEASPLDNWAKRDYKSRYRLHKAVSIPCEPSPFFQPRRSNKRSATSLHAPMHSIFHPSHFPGRATHI</sequence>
<feature type="compositionally biased region" description="Basic and acidic residues" evidence="1">
    <location>
        <begin position="66"/>
        <end position="83"/>
    </location>
</feature>
<accession>A0A8R1YBK2</accession>
<evidence type="ECO:0000313" key="4">
    <source>
        <dbReference type="Proteomes" id="UP000005239"/>
    </source>
</evidence>
<dbReference type="Proteomes" id="UP000005239">
    <property type="component" value="Unassembled WGS sequence"/>
</dbReference>